<sequence>MSVKETIMRSVMLITSNRLIVNIMKQVDELLDYANDVSQPDRHSAAPIAVFNYSPISDQKPSLRLCCAFKRVIKASWVSMPFVAVSICASSRQEARSFAA</sequence>
<proteinExistence type="predicted"/>
<name>A0A0M0ED54_KOMEU</name>
<protein>
    <submittedName>
        <fullName evidence="1">Uncharacterized protein</fullName>
    </submittedName>
</protein>
<dbReference type="AlphaFoldDB" id="A0A0M0ED54"/>
<organism evidence="1 2">
    <name type="scientific">Komagataeibacter europaeus</name>
    <name type="common">Gluconacetobacter europaeus</name>
    <dbReference type="NCBI Taxonomy" id="33995"/>
    <lineage>
        <taxon>Bacteria</taxon>
        <taxon>Pseudomonadati</taxon>
        <taxon>Pseudomonadota</taxon>
        <taxon>Alphaproteobacteria</taxon>
        <taxon>Acetobacterales</taxon>
        <taxon>Acetobacteraceae</taxon>
        <taxon>Komagataeibacter</taxon>
    </lineage>
</organism>
<dbReference type="Proteomes" id="UP000037566">
    <property type="component" value="Unassembled WGS sequence"/>
</dbReference>
<evidence type="ECO:0000313" key="1">
    <source>
        <dbReference type="EMBL" id="KON62881.1"/>
    </source>
</evidence>
<comment type="caution">
    <text evidence="1">The sequence shown here is derived from an EMBL/GenBank/DDBJ whole genome shotgun (WGS) entry which is preliminary data.</text>
</comment>
<reference evidence="1" key="1">
    <citation type="submission" date="2015-08" db="EMBL/GenBank/DDBJ databases">
        <title>Draft genome sequence of Komagataeibacter europaeus CECT 8546 a cellulose producer strain from vinegar produced by the traditional method.</title>
        <authorList>
            <person name="Poehlein A."/>
            <person name="Valera M.J."/>
            <person name="Haack F.S."/>
            <person name="Mas A."/>
            <person name="Daniel R."/>
            <person name="Streit W.R."/>
            <person name="Mateo E."/>
        </authorList>
    </citation>
    <scope>NUCLEOTIDE SEQUENCE [LARGE SCALE GENOMIC DNA]</scope>
    <source>
        <strain evidence="1">CECT 8546</strain>
    </source>
</reference>
<dbReference type="STRING" id="33995.KOEU_36240"/>
<gene>
    <name evidence="1" type="ORF">KOEU_36240</name>
</gene>
<dbReference type="EMBL" id="LHUQ01000057">
    <property type="protein sequence ID" value="KON62881.1"/>
    <property type="molecule type" value="Genomic_DNA"/>
</dbReference>
<keyword evidence="2" id="KW-1185">Reference proteome</keyword>
<accession>A0A0M0ED54</accession>
<evidence type="ECO:0000313" key="2">
    <source>
        <dbReference type="Proteomes" id="UP000037566"/>
    </source>
</evidence>